<evidence type="ECO:0000313" key="12">
    <source>
        <dbReference type="Proteomes" id="UP000054560"/>
    </source>
</evidence>
<dbReference type="FunFam" id="3.40.50.261:FF:000001">
    <property type="entry name" value="Succinate--CoA ligase [ADP-forming] subunit beta"/>
    <property type="match status" value="1"/>
</dbReference>
<dbReference type="SUPFAM" id="SSF56059">
    <property type="entry name" value="Glutathione synthetase ATP-binding domain-like"/>
    <property type="match status" value="1"/>
</dbReference>
<dbReference type="GO" id="GO:0042709">
    <property type="term" value="C:succinate-CoA ligase complex"/>
    <property type="evidence" value="ECO:0007669"/>
    <property type="project" value="UniProtKB-ARBA"/>
</dbReference>
<comment type="pathway">
    <text evidence="1 7">Carbohydrate metabolism; tricarboxylic acid cycle; succinate from succinyl-CoA (ligase route): step 1/1.</text>
</comment>
<dbReference type="InterPro" id="IPR013815">
    <property type="entry name" value="ATP_grasp_subdomain_1"/>
</dbReference>
<dbReference type="Proteomes" id="UP000054560">
    <property type="component" value="Unassembled WGS sequence"/>
</dbReference>
<evidence type="ECO:0000256" key="3">
    <source>
        <dbReference type="ARBA" id="ARBA00022598"/>
    </source>
</evidence>
<keyword evidence="4 7" id="KW-0479">Metal-binding</keyword>
<dbReference type="GO" id="GO:0005739">
    <property type="term" value="C:mitochondrion"/>
    <property type="evidence" value="ECO:0007669"/>
    <property type="project" value="UniProtKB-SubCell"/>
</dbReference>
<evidence type="ECO:0000256" key="2">
    <source>
        <dbReference type="ARBA" id="ARBA00022532"/>
    </source>
</evidence>
<dbReference type="NCBIfam" id="NF001913">
    <property type="entry name" value="PRK00696.1"/>
    <property type="match status" value="1"/>
</dbReference>
<dbReference type="GO" id="GO:0005524">
    <property type="term" value="F:ATP binding"/>
    <property type="evidence" value="ECO:0007669"/>
    <property type="project" value="UniProtKB-UniRule"/>
</dbReference>
<dbReference type="GO" id="GO:0004776">
    <property type="term" value="F:succinate-CoA ligase (GDP-forming) activity"/>
    <property type="evidence" value="ECO:0007669"/>
    <property type="project" value="TreeGrafter"/>
</dbReference>
<feature type="binding site" evidence="7">
    <location>
        <begin position="84"/>
        <end position="86"/>
    </location>
    <ligand>
        <name>ATP</name>
        <dbReference type="ChEBI" id="CHEBI:30616"/>
    </ligand>
</feature>
<name>A0A0L0G5W8_9EUKA</name>
<dbReference type="Pfam" id="PF00549">
    <property type="entry name" value="Ligase_CoA"/>
    <property type="match status" value="1"/>
</dbReference>
<evidence type="ECO:0000256" key="8">
    <source>
        <dbReference type="PROSITE-ProRule" id="PRU00409"/>
    </source>
</evidence>
<evidence type="ECO:0000256" key="7">
    <source>
        <dbReference type="HAMAP-Rule" id="MF_03219"/>
    </source>
</evidence>
<dbReference type="GO" id="GO:0006099">
    <property type="term" value="P:tricarboxylic acid cycle"/>
    <property type="evidence" value="ECO:0007669"/>
    <property type="project" value="UniProtKB-UniRule"/>
</dbReference>
<comment type="similarity">
    <text evidence="7 9">Belongs to the succinate/malate CoA ligase beta subunit family.</text>
</comment>
<dbReference type="RefSeq" id="XP_014157510.1">
    <property type="nucleotide sequence ID" value="XM_014302035.1"/>
</dbReference>
<dbReference type="EMBL" id="KQ241820">
    <property type="protein sequence ID" value="KNC83608.1"/>
    <property type="molecule type" value="Genomic_DNA"/>
</dbReference>
<evidence type="ECO:0000313" key="11">
    <source>
        <dbReference type="EMBL" id="KNC83608.1"/>
    </source>
</evidence>
<dbReference type="SUPFAM" id="SSF52210">
    <property type="entry name" value="Succinyl-CoA synthetase domains"/>
    <property type="match status" value="1"/>
</dbReference>
<evidence type="ECO:0000256" key="5">
    <source>
        <dbReference type="ARBA" id="ARBA00022741"/>
    </source>
</evidence>
<dbReference type="GO" id="GO:0000287">
    <property type="term" value="F:magnesium ion binding"/>
    <property type="evidence" value="ECO:0007669"/>
    <property type="project" value="UniProtKB-UniRule"/>
</dbReference>
<evidence type="ECO:0000256" key="4">
    <source>
        <dbReference type="ARBA" id="ARBA00022723"/>
    </source>
</evidence>
<dbReference type="FunFam" id="3.30.470.20:FF:000002">
    <property type="entry name" value="Succinate--CoA ligase [ADP-forming] subunit beta"/>
    <property type="match status" value="1"/>
</dbReference>
<evidence type="ECO:0000256" key="9">
    <source>
        <dbReference type="RuleBase" id="RU361258"/>
    </source>
</evidence>
<sequence length="423" mass="45155">MFALPSASRAIAGRMAVSARVPALGTMHVRNLNLHEYQSQNLMKDWGVSVPKSVVVENVDDVLNACKQIGTPKMVIKTQVHAGGRGKGTLSSGLQGGVHVIDSADRAQELAKQMLGYKLKTKQTQGDGVMVNKLMIAEGVDVVAECYFAILLDRATNGPVMVASAEGGMDIEEVAHSRPDAIFKEFIDINHGPTDAQLENLAKGLNFEGDSKTQSKEVMNNLYKMFIGVDSTQVEINPMCKLSDGRVMCVDAKIGFDDNAEFRQADIFAQRDTAEEDPREVEASKYDLNFVGMDGNIGCMVNGAGLAMATMDIIQLHGGKPANFLDLGGGVTESSVGQAFKILTADPKVKGILVNIFGGIVDCGLVARGIIAAANNLGINIPITIRLKGTNEEEAQKLISNCGLKLTMLEDLDEAAINAVKSA</sequence>
<dbReference type="InterPro" id="IPR011761">
    <property type="entry name" value="ATP-grasp"/>
</dbReference>
<comment type="subcellular location">
    <subcellularLocation>
        <location evidence="7">Mitochondrion</location>
    </subcellularLocation>
</comment>
<keyword evidence="5 7" id="KW-0547">Nucleotide-binding</keyword>
<dbReference type="Pfam" id="PF08442">
    <property type="entry name" value="ATP-grasp_2"/>
    <property type="match status" value="1"/>
</dbReference>
<dbReference type="Gene3D" id="3.40.50.261">
    <property type="entry name" value="Succinyl-CoA synthetase domains"/>
    <property type="match status" value="1"/>
</dbReference>
<dbReference type="AlphaFoldDB" id="A0A0L0G5W8"/>
<dbReference type="FunFam" id="3.30.1490.20:FF:000002">
    <property type="entry name" value="Succinate--CoA ligase [ADP-forming] subunit beta"/>
    <property type="match status" value="1"/>
</dbReference>
<dbReference type="Gene3D" id="3.30.470.20">
    <property type="entry name" value="ATP-grasp fold, B domain"/>
    <property type="match status" value="1"/>
</dbReference>
<feature type="binding site" evidence="7">
    <location>
        <position position="302"/>
    </location>
    <ligand>
        <name>substrate</name>
        <note>ligand shared with subunit alpha</note>
    </ligand>
</feature>
<comment type="cofactor">
    <cofactor evidence="7">
        <name>Mg(2+)</name>
        <dbReference type="ChEBI" id="CHEBI:18420"/>
    </cofactor>
    <text evidence="7">Binds 1 Mg(2+) ion per subunit.</text>
</comment>
<dbReference type="InterPro" id="IPR013650">
    <property type="entry name" value="ATP-grasp_succ-CoA_synth-type"/>
</dbReference>
<keyword evidence="2 7" id="KW-0816">Tricarboxylic acid cycle</keyword>
<keyword evidence="7" id="KW-0496">Mitochondrion</keyword>
<gene>
    <name evidence="11" type="ORF">SARC_04143</name>
</gene>
<protein>
    <recommendedName>
        <fullName evidence="7">Succinate--CoA ligase [ADP-forming] subunit beta, mitochondrial</fullName>
        <ecNumber evidence="7">6.2.1.5</ecNumber>
    </recommendedName>
    <alternativeName>
        <fullName evidence="7">Succinyl-CoA synthetase beta chain</fullName>
        <shortName evidence="7">SCS-beta</shortName>
    </alternativeName>
</protein>
<organism evidence="11 12">
    <name type="scientific">Sphaeroforma arctica JP610</name>
    <dbReference type="NCBI Taxonomy" id="667725"/>
    <lineage>
        <taxon>Eukaryota</taxon>
        <taxon>Ichthyosporea</taxon>
        <taxon>Ichthyophonida</taxon>
        <taxon>Sphaeroforma</taxon>
    </lineage>
</organism>
<evidence type="ECO:0000256" key="6">
    <source>
        <dbReference type="ARBA" id="ARBA00022842"/>
    </source>
</evidence>
<dbReference type="InterPro" id="IPR005809">
    <property type="entry name" value="Succ_CoA_ligase-like_bsu"/>
</dbReference>
<feature type="binding site" evidence="7">
    <location>
        <position position="251"/>
    </location>
    <ligand>
        <name>Mg(2+)</name>
        <dbReference type="ChEBI" id="CHEBI:18420"/>
    </ligand>
</feature>
<dbReference type="PANTHER" id="PTHR11815:SF10">
    <property type="entry name" value="SUCCINATE--COA LIGASE [GDP-FORMING] SUBUNIT BETA, MITOCHONDRIAL"/>
    <property type="match status" value="1"/>
</dbReference>
<accession>A0A0L0G5W8</accession>
<dbReference type="PROSITE" id="PS50975">
    <property type="entry name" value="ATP_GRASP"/>
    <property type="match status" value="1"/>
</dbReference>
<evidence type="ECO:0000256" key="1">
    <source>
        <dbReference type="ARBA" id="ARBA00005064"/>
    </source>
</evidence>
<dbReference type="InterPro" id="IPR017866">
    <property type="entry name" value="Succ-CoA_synthase_bsu_CS"/>
</dbReference>
<dbReference type="OrthoDB" id="1552at2759"/>
<dbReference type="InterPro" id="IPR005811">
    <property type="entry name" value="SUCC_ACL_C"/>
</dbReference>
<dbReference type="STRING" id="667725.A0A0L0G5W8"/>
<reference evidence="11 12" key="1">
    <citation type="submission" date="2011-02" db="EMBL/GenBank/DDBJ databases">
        <title>The Genome Sequence of Sphaeroforma arctica JP610.</title>
        <authorList>
            <consortium name="The Broad Institute Genome Sequencing Platform"/>
            <person name="Russ C."/>
            <person name="Cuomo C."/>
            <person name="Young S.K."/>
            <person name="Zeng Q."/>
            <person name="Gargeya S."/>
            <person name="Alvarado L."/>
            <person name="Berlin A."/>
            <person name="Chapman S.B."/>
            <person name="Chen Z."/>
            <person name="Freedman E."/>
            <person name="Gellesch M."/>
            <person name="Goldberg J."/>
            <person name="Griggs A."/>
            <person name="Gujja S."/>
            <person name="Heilman E."/>
            <person name="Heiman D."/>
            <person name="Howarth C."/>
            <person name="Mehta T."/>
            <person name="Neiman D."/>
            <person name="Pearson M."/>
            <person name="Roberts A."/>
            <person name="Saif S."/>
            <person name="Shea T."/>
            <person name="Shenoy N."/>
            <person name="Sisk P."/>
            <person name="Stolte C."/>
            <person name="Sykes S."/>
            <person name="White J."/>
            <person name="Yandava C."/>
            <person name="Burger G."/>
            <person name="Gray M.W."/>
            <person name="Holland P.W.H."/>
            <person name="King N."/>
            <person name="Lang F.B.F."/>
            <person name="Roger A.J."/>
            <person name="Ruiz-Trillo I."/>
            <person name="Haas B."/>
            <person name="Nusbaum C."/>
            <person name="Birren B."/>
        </authorList>
    </citation>
    <scope>NUCLEOTIDE SEQUENCE [LARGE SCALE GENOMIC DNA]</scope>
    <source>
        <strain evidence="11 12">JP610</strain>
    </source>
</reference>
<comment type="catalytic activity">
    <reaction evidence="7">
        <text>succinate + ATP + CoA = succinyl-CoA + ADP + phosphate</text>
        <dbReference type="Rhea" id="RHEA:17661"/>
        <dbReference type="ChEBI" id="CHEBI:30031"/>
        <dbReference type="ChEBI" id="CHEBI:30616"/>
        <dbReference type="ChEBI" id="CHEBI:43474"/>
        <dbReference type="ChEBI" id="CHEBI:57287"/>
        <dbReference type="ChEBI" id="CHEBI:57292"/>
        <dbReference type="ChEBI" id="CHEBI:456216"/>
        <dbReference type="EC" id="6.2.1.5"/>
    </reaction>
</comment>
<dbReference type="NCBIfam" id="TIGR01016">
    <property type="entry name" value="sucCoAbeta"/>
    <property type="match status" value="1"/>
</dbReference>
<dbReference type="InterPro" id="IPR016102">
    <property type="entry name" value="Succinyl-CoA_synth-like"/>
</dbReference>
<feature type="binding site" evidence="7">
    <location>
        <begin position="359"/>
        <end position="361"/>
    </location>
    <ligand>
        <name>substrate</name>
        <note>ligand shared with subunit alpha</note>
    </ligand>
</feature>
<dbReference type="UniPathway" id="UPA00223">
    <property type="reaction ID" value="UER00999"/>
</dbReference>
<feature type="binding site" evidence="7">
    <location>
        <position position="145"/>
    </location>
    <ligand>
        <name>ATP</name>
        <dbReference type="ChEBI" id="CHEBI:30616"/>
    </ligand>
</feature>
<keyword evidence="3 7" id="KW-0436">Ligase</keyword>
<feature type="domain" description="ATP-grasp" evidence="10">
    <location>
        <begin position="40"/>
        <end position="282"/>
    </location>
</feature>
<dbReference type="PROSITE" id="PS01217">
    <property type="entry name" value="SUCCINYL_COA_LIG_3"/>
    <property type="match status" value="1"/>
</dbReference>
<comment type="function">
    <text evidence="7">Succinyl-CoA synthetase functions in the citric acid cycle (TCA), coupling the hydrolysis of succinyl-CoA to the synthesis of ATP and thus represents the only step of substrate-level phosphorylation in the TCA. The beta subunit provides nucleotide specificity of the enzyme and binds the substrate succinate, while the binding sites for coenzyme A and phosphate are found in the alpha subunit.</text>
</comment>
<dbReference type="GO" id="GO:0004775">
    <property type="term" value="F:succinate-CoA ligase (ADP-forming) activity"/>
    <property type="evidence" value="ECO:0007669"/>
    <property type="project" value="UniProtKB-UniRule"/>
</dbReference>
<dbReference type="EC" id="6.2.1.5" evidence="7"/>
<feature type="binding site" evidence="7">
    <location>
        <position position="77"/>
    </location>
    <ligand>
        <name>ATP</name>
        <dbReference type="ChEBI" id="CHEBI:30616"/>
    </ligand>
</feature>
<keyword evidence="6 7" id="KW-0460">Magnesium</keyword>
<feature type="binding site" evidence="7">
    <location>
        <position position="237"/>
    </location>
    <ligand>
        <name>Mg(2+)</name>
        <dbReference type="ChEBI" id="CHEBI:18420"/>
    </ligand>
</feature>
<evidence type="ECO:0000259" key="10">
    <source>
        <dbReference type="PROSITE" id="PS50975"/>
    </source>
</evidence>
<dbReference type="PIRSF" id="PIRSF001554">
    <property type="entry name" value="SucCS_beta"/>
    <property type="match status" value="1"/>
</dbReference>
<dbReference type="GO" id="GO:0006104">
    <property type="term" value="P:succinyl-CoA metabolic process"/>
    <property type="evidence" value="ECO:0007669"/>
    <property type="project" value="TreeGrafter"/>
</dbReference>
<dbReference type="PANTHER" id="PTHR11815">
    <property type="entry name" value="SUCCINYL-COA SYNTHETASE BETA CHAIN"/>
    <property type="match status" value="1"/>
</dbReference>
<dbReference type="eggNOG" id="KOG1447">
    <property type="taxonomic scope" value="Eukaryota"/>
</dbReference>
<keyword evidence="7 8" id="KW-0067">ATP-binding</keyword>
<dbReference type="HAMAP" id="MF_00558">
    <property type="entry name" value="Succ_CoA_beta"/>
    <property type="match status" value="1"/>
</dbReference>
<dbReference type="GeneID" id="25904647"/>
<keyword evidence="12" id="KW-1185">Reference proteome</keyword>
<dbReference type="Gene3D" id="3.30.1490.20">
    <property type="entry name" value="ATP-grasp fold, A domain"/>
    <property type="match status" value="1"/>
</dbReference>
<comment type="subunit">
    <text evidence="7 9">Heterodimer of an alpha and a beta subunit.</text>
</comment>
<proteinExistence type="inferred from homology"/>